<evidence type="ECO:0000313" key="3">
    <source>
        <dbReference type="Proteomes" id="UP000195514"/>
    </source>
</evidence>
<keyword evidence="1" id="KW-0812">Transmembrane</keyword>
<name>A0A1Y6K2Q5_9CHLR</name>
<keyword evidence="3" id="KW-1185">Reference proteome</keyword>
<feature type="transmembrane region" description="Helical" evidence="1">
    <location>
        <begin position="37"/>
        <end position="63"/>
    </location>
</feature>
<dbReference type="AlphaFoldDB" id="A0A1Y6K2Q5"/>
<dbReference type="Proteomes" id="UP000195514">
    <property type="component" value="Chromosome I"/>
</dbReference>
<protein>
    <recommendedName>
        <fullName evidence="4">Prenyltransferase</fullName>
    </recommendedName>
</protein>
<keyword evidence="1" id="KW-1133">Transmembrane helix</keyword>
<feature type="transmembrane region" description="Helical" evidence="1">
    <location>
        <begin position="213"/>
        <end position="232"/>
    </location>
</feature>
<keyword evidence="1" id="KW-0472">Membrane</keyword>
<sequence length="292" mass="33171">MIKTILGAFKPFRLLSLVMTYLMGAGLVKYVRGLSGWSLLIQGGIFLLLLSLSLELLCLLYRLGEPKNWAEGMQLREIKLTRSGIAAIIATLLTVATSIFIHWIGEGVLWQGLGFLFLTLFALCIIYYLSQTIAILKPFHLLIEVLLFVVIPPALAFFLYSDDLHPYLTLVVISLVPAYLANRLLHGLENFNHDQKYEVDTLVMRIGWENAMIIHNVLILLTYFLVGLSAVWGLHWFIIWPVFLSLPIGLLEIWLMERVRGGMKPLWGVMRFAAGSVFFISVYLIGLAFWIR</sequence>
<feature type="transmembrane region" description="Helical" evidence="1">
    <location>
        <begin position="12"/>
        <end position="31"/>
    </location>
</feature>
<feature type="transmembrane region" description="Helical" evidence="1">
    <location>
        <begin position="141"/>
        <end position="161"/>
    </location>
</feature>
<dbReference type="KEGG" id="abat:CFX1CAM_0849"/>
<proteinExistence type="predicted"/>
<accession>A0A1Y6K2Q5</accession>
<feature type="transmembrane region" description="Helical" evidence="1">
    <location>
        <begin position="268"/>
        <end position="291"/>
    </location>
</feature>
<dbReference type="OrthoDB" id="162102at2"/>
<feature type="transmembrane region" description="Helical" evidence="1">
    <location>
        <begin position="110"/>
        <end position="129"/>
    </location>
</feature>
<evidence type="ECO:0000313" key="2">
    <source>
        <dbReference type="EMBL" id="SMX53914.1"/>
    </source>
</evidence>
<evidence type="ECO:0008006" key="4">
    <source>
        <dbReference type="Google" id="ProtNLM"/>
    </source>
</evidence>
<organism evidence="2 3">
    <name type="scientific">Candidatus Brevifilum fermentans</name>
    <dbReference type="NCBI Taxonomy" id="1986204"/>
    <lineage>
        <taxon>Bacteria</taxon>
        <taxon>Bacillati</taxon>
        <taxon>Chloroflexota</taxon>
        <taxon>Anaerolineae</taxon>
        <taxon>Anaerolineales</taxon>
        <taxon>Anaerolineaceae</taxon>
        <taxon>Candidatus Brevifilum</taxon>
    </lineage>
</organism>
<gene>
    <name evidence="2" type="ORF">CFX1CAM_0849</name>
</gene>
<reference evidence="3" key="1">
    <citation type="submission" date="2017-05" db="EMBL/GenBank/DDBJ databases">
        <authorList>
            <person name="Kirkegaard R."/>
            <person name="Mcilroy J S."/>
        </authorList>
    </citation>
    <scope>NUCLEOTIDE SEQUENCE [LARGE SCALE GENOMIC DNA]</scope>
</reference>
<feature type="transmembrane region" description="Helical" evidence="1">
    <location>
        <begin position="167"/>
        <end position="185"/>
    </location>
</feature>
<dbReference type="EMBL" id="LT859958">
    <property type="protein sequence ID" value="SMX53914.1"/>
    <property type="molecule type" value="Genomic_DNA"/>
</dbReference>
<feature type="transmembrane region" description="Helical" evidence="1">
    <location>
        <begin position="84"/>
        <end position="104"/>
    </location>
</feature>
<dbReference type="RefSeq" id="WP_087861821.1">
    <property type="nucleotide sequence ID" value="NZ_LT859958.1"/>
</dbReference>
<feature type="transmembrane region" description="Helical" evidence="1">
    <location>
        <begin position="238"/>
        <end position="256"/>
    </location>
</feature>
<evidence type="ECO:0000256" key="1">
    <source>
        <dbReference type="SAM" id="Phobius"/>
    </source>
</evidence>